<protein>
    <submittedName>
        <fullName evidence="1">Uncharacterized protein</fullName>
    </submittedName>
</protein>
<gene>
    <name evidence="1" type="ORF">phiGrn1_0287</name>
</gene>
<name>A0A140B3K2_9CAUD</name>
<proteinExistence type="predicted"/>
<sequence>MKKYRLGNLLRGGWSGEFSSLEEAWVQLGSRFLLSFPCEKWEKDIGMSINEDGGRTVYMYVQEENKYGQLDWACCKNGVFYMNERVPVTADDYKRCSDVEFF</sequence>
<dbReference type="EMBL" id="KT919972">
    <property type="protein sequence ID" value="ALP47196.1"/>
    <property type="molecule type" value="Genomic_DNA"/>
</dbReference>
<dbReference type="Proteomes" id="UP000230575">
    <property type="component" value="Segment"/>
</dbReference>
<accession>A0A140B3K2</accession>
<evidence type="ECO:0000313" key="2">
    <source>
        <dbReference type="Proteomes" id="UP000230575"/>
    </source>
</evidence>
<evidence type="ECO:0000313" key="1">
    <source>
        <dbReference type="EMBL" id="ALP47196.1"/>
    </source>
</evidence>
<reference evidence="1 2" key="1">
    <citation type="journal article" date="2016" name="Front. Microbiol.">
        <title>Comparative Functional Genomic Analysis of Two Vibrio Phages Reveals Complex Metabolic Interactions with the Host Cell.</title>
        <authorList>
            <person name="Skliros D."/>
            <person name="Kalatzis P.G."/>
            <person name="Katharios P."/>
            <person name="Flemetakis E."/>
        </authorList>
    </citation>
    <scope>NUCLEOTIDE SEQUENCE [LARGE SCALE GENOMIC DNA]</scope>
</reference>
<organism evidence="1 2">
    <name type="scientific">Vibrio phage phi-Grn1</name>
    <dbReference type="NCBI Taxonomy" id="1747713"/>
    <lineage>
        <taxon>Viruses</taxon>
        <taxon>Duplodnaviria</taxon>
        <taxon>Heunggongvirae</taxon>
        <taxon>Uroviricota</taxon>
        <taxon>Caudoviricetes</taxon>
        <taxon>Pantevenvirales</taxon>
        <taxon>Straboviridae</taxon>
        <taxon>Schizotequatrovirus</taxon>
        <taxon>Schizotequatrovirus valkk3</taxon>
    </lineage>
</organism>